<evidence type="ECO:0000256" key="2">
    <source>
        <dbReference type="ARBA" id="ARBA00022448"/>
    </source>
</evidence>
<dbReference type="Pfam" id="PF00528">
    <property type="entry name" value="BPD_transp_1"/>
    <property type="match status" value="1"/>
</dbReference>
<dbReference type="EMBL" id="CP047897">
    <property type="protein sequence ID" value="QHL86642.1"/>
    <property type="molecule type" value="Genomic_DNA"/>
</dbReference>
<dbReference type="Gene3D" id="1.10.3720.10">
    <property type="entry name" value="MetI-like"/>
    <property type="match status" value="1"/>
</dbReference>
<evidence type="ECO:0000256" key="3">
    <source>
        <dbReference type="ARBA" id="ARBA00022475"/>
    </source>
</evidence>
<dbReference type="RefSeq" id="WP_160689238.1">
    <property type="nucleotide sequence ID" value="NZ_CP047897.1"/>
</dbReference>
<keyword evidence="5 7" id="KW-1133">Transmembrane helix</keyword>
<evidence type="ECO:0000256" key="4">
    <source>
        <dbReference type="ARBA" id="ARBA00022692"/>
    </source>
</evidence>
<accession>A0A6P1P0T0</accession>
<feature type="transmembrane region" description="Helical" evidence="7">
    <location>
        <begin position="218"/>
        <end position="234"/>
    </location>
</feature>
<dbReference type="PROSITE" id="PS50928">
    <property type="entry name" value="ABC_TM1"/>
    <property type="match status" value="1"/>
</dbReference>
<dbReference type="KEGG" id="nib:GU926_03975"/>
<feature type="transmembrane region" description="Helical" evidence="7">
    <location>
        <begin position="318"/>
        <end position="339"/>
    </location>
</feature>
<dbReference type="GO" id="GO:0055085">
    <property type="term" value="P:transmembrane transport"/>
    <property type="evidence" value="ECO:0007669"/>
    <property type="project" value="InterPro"/>
</dbReference>
<dbReference type="Proteomes" id="UP000464214">
    <property type="component" value="Chromosome"/>
</dbReference>
<dbReference type="SUPFAM" id="SSF161098">
    <property type="entry name" value="MetI-like"/>
    <property type="match status" value="1"/>
</dbReference>
<evidence type="ECO:0000256" key="5">
    <source>
        <dbReference type="ARBA" id="ARBA00022989"/>
    </source>
</evidence>
<evidence type="ECO:0000256" key="6">
    <source>
        <dbReference type="ARBA" id="ARBA00023136"/>
    </source>
</evidence>
<protein>
    <submittedName>
        <fullName evidence="9">ABC transporter permease subunit</fullName>
    </submittedName>
</protein>
<proteinExistence type="inferred from homology"/>
<comment type="similarity">
    <text evidence="7">Belongs to the binding-protein-dependent transport system permease family.</text>
</comment>
<reference evidence="9 10" key="1">
    <citation type="submission" date="2020-01" db="EMBL/GenBank/DDBJ databases">
        <authorList>
            <person name="Kim M."/>
        </authorList>
    </citation>
    <scope>NUCLEOTIDE SEQUENCE [LARGE SCALE GENOMIC DNA]</scope>
    <source>
        <strain evidence="9 10">BT10</strain>
    </source>
</reference>
<feature type="domain" description="ABC transmembrane type-1" evidence="8">
    <location>
        <begin position="143"/>
        <end position="340"/>
    </location>
</feature>
<evidence type="ECO:0000313" key="10">
    <source>
        <dbReference type="Proteomes" id="UP000464214"/>
    </source>
</evidence>
<feature type="transmembrane region" description="Helical" evidence="7">
    <location>
        <begin position="12"/>
        <end position="37"/>
    </location>
</feature>
<dbReference type="InterPro" id="IPR000515">
    <property type="entry name" value="MetI-like"/>
</dbReference>
<dbReference type="PANTHER" id="PTHR43386">
    <property type="entry name" value="OLIGOPEPTIDE TRANSPORT SYSTEM PERMEASE PROTEIN APPC"/>
    <property type="match status" value="1"/>
</dbReference>
<feature type="transmembrane region" description="Helical" evidence="7">
    <location>
        <begin position="277"/>
        <end position="298"/>
    </location>
</feature>
<evidence type="ECO:0000256" key="7">
    <source>
        <dbReference type="RuleBase" id="RU363032"/>
    </source>
</evidence>
<name>A0A6P1P0T0_9BACT</name>
<dbReference type="InterPro" id="IPR050366">
    <property type="entry name" value="BP-dependent_transpt_permease"/>
</dbReference>
<evidence type="ECO:0000256" key="1">
    <source>
        <dbReference type="ARBA" id="ARBA00004651"/>
    </source>
</evidence>
<keyword evidence="10" id="KW-1185">Reference proteome</keyword>
<feature type="transmembrane region" description="Helical" evidence="7">
    <location>
        <begin position="150"/>
        <end position="171"/>
    </location>
</feature>
<gene>
    <name evidence="9" type="ORF">GU926_03975</name>
</gene>
<sequence length="348" mass="38835">MTLTKPRMVSKPAVWSPGVVLALVWFCLFTLTAWLPIPLQAIDAYPENALQAPFKTESHWLGTDQLGRDVFWYVVASAKTAWWLTFPPLAGATFLGVLVGTVSANFAKKPLVLRLLPSLCALAILLSLYYLGYLYKLGALQSSGISTSFWLLTAFLIAIIGLFYWGVRALIPRAVRRGTIQIPLDETIQRIMDFWTTFPKLLLLLLLSALSAPSLQGLGFWIMLTYWVLPARLARAKVLQTKNEAFYEAAIALGTTRQTRFKQYLWPAMKSPLITNFCFNASGLLGIGSTLAYLGIGLPADVPSWGKMLSLARYSFDSWWLFLWPAILLLLSILSLQALGNYFGKIKQ</sequence>
<comment type="subcellular location">
    <subcellularLocation>
        <location evidence="1 7">Cell membrane</location>
        <topology evidence="1 7">Multi-pass membrane protein</topology>
    </subcellularLocation>
</comment>
<keyword evidence="3" id="KW-1003">Cell membrane</keyword>
<feature type="transmembrane region" description="Helical" evidence="7">
    <location>
        <begin position="192"/>
        <end position="212"/>
    </location>
</feature>
<dbReference type="AlphaFoldDB" id="A0A6P1P0T0"/>
<dbReference type="GO" id="GO:0005886">
    <property type="term" value="C:plasma membrane"/>
    <property type="evidence" value="ECO:0007669"/>
    <property type="project" value="UniProtKB-SubCell"/>
</dbReference>
<evidence type="ECO:0000259" key="8">
    <source>
        <dbReference type="PROSITE" id="PS50928"/>
    </source>
</evidence>
<feature type="transmembrane region" description="Helical" evidence="7">
    <location>
        <begin position="111"/>
        <end position="130"/>
    </location>
</feature>
<dbReference type="CDD" id="cd06261">
    <property type="entry name" value="TM_PBP2"/>
    <property type="match status" value="1"/>
</dbReference>
<evidence type="ECO:0000313" key="9">
    <source>
        <dbReference type="EMBL" id="QHL86642.1"/>
    </source>
</evidence>
<keyword evidence="2 7" id="KW-0813">Transport</keyword>
<organism evidence="9 10">
    <name type="scientific">Nibribacter ruber</name>
    <dbReference type="NCBI Taxonomy" id="2698458"/>
    <lineage>
        <taxon>Bacteria</taxon>
        <taxon>Pseudomonadati</taxon>
        <taxon>Bacteroidota</taxon>
        <taxon>Cytophagia</taxon>
        <taxon>Cytophagales</taxon>
        <taxon>Hymenobacteraceae</taxon>
        <taxon>Nibribacter</taxon>
    </lineage>
</organism>
<keyword evidence="4 7" id="KW-0812">Transmembrane</keyword>
<dbReference type="InterPro" id="IPR035906">
    <property type="entry name" value="MetI-like_sf"/>
</dbReference>
<dbReference type="PANTHER" id="PTHR43386:SF1">
    <property type="entry name" value="D,D-DIPEPTIDE TRANSPORT SYSTEM PERMEASE PROTEIN DDPC-RELATED"/>
    <property type="match status" value="1"/>
</dbReference>
<feature type="transmembrane region" description="Helical" evidence="7">
    <location>
        <begin position="81"/>
        <end position="99"/>
    </location>
</feature>
<keyword evidence="6 7" id="KW-0472">Membrane</keyword>